<evidence type="ECO:0000256" key="9">
    <source>
        <dbReference type="ARBA" id="ARBA00022723"/>
    </source>
</evidence>
<comment type="cofactor">
    <cofactor evidence="1 15">
        <name>Mg(2+)</name>
        <dbReference type="ChEBI" id="CHEBI:18420"/>
    </cofactor>
</comment>
<evidence type="ECO:0000256" key="2">
    <source>
        <dbReference type="ARBA" id="ARBA00004496"/>
    </source>
</evidence>
<reference evidence="17 18" key="1">
    <citation type="journal article" date="2014" name="Genome Announc.">
        <title>Complete Genome Sequence of Spiroplasma apis B31T (ATCC 33834), a Bacterium Associated with May Disease of Honeybees (Apis mellifera).</title>
        <authorList>
            <person name="Ku C."/>
            <person name="Lo W.S."/>
            <person name="Chen L.L."/>
            <person name="Kuo C.H."/>
        </authorList>
    </citation>
    <scope>NUCLEOTIDE SEQUENCE [LARGE SCALE GENOMIC DNA]</scope>
    <source>
        <strain evidence="17">B31</strain>
    </source>
</reference>
<dbReference type="InterPro" id="IPR050408">
    <property type="entry name" value="HGPRT"/>
</dbReference>
<comment type="similarity">
    <text evidence="5 15">Belongs to the purine/pyrimidine phosphoribosyltransferase family.</text>
</comment>
<evidence type="ECO:0000259" key="16">
    <source>
        <dbReference type="Pfam" id="PF00156"/>
    </source>
</evidence>
<dbReference type="FunFam" id="3.40.50.2020:FF:000006">
    <property type="entry name" value="Hypoxanthine phosphoribosyltransferase"/>
    <property type="match status" value="1"/>
</dbReference>
<comment type="pathway">
    <text evidence="4">Purine metabolism; GMP biosynthesis via salvage pathway; GMP from guanine: step 1/1.</text>
</comment>
<evidence type="ECO:0000256" key="7">
    <source>
        <dbReference type="ARBA" id="ARBA00022676"/>
    </source>
</evidence>
<comment type="subcellular location">
    <subcellularLocation>
        <location evidence="2 15">Cytoplasm</location>
    </subcellularLocation>
</comment>
<dbReference type="EC" id="2.4.2.8" evidence="15"/>
<dbReference type="InterPro" id="IPR029057">
    <property type="entry name" value="PRTase-like"/>
</dbReference>
<dbReference type="PATRIC" id="fig|1276258.3.peg.174"/>
<dbReference type="UniPathway" id="UPA00591">
    <property type="reaction ID" value="UER00648"/>
</dbReference>
<keyword evidence="8 15" id="KW-0808">Transferase</keyword>
<dbReference type="STRING" id="1276258.SAPIS_v1c01800"/>
<dbReference type="GO" id="GO:0006178">
    <property type="term" value="P:guanine salvage"/>
    <property type="evidence" value="ECO:0007669"/>
    <property type="project" value="TreeGrafter"/>
</dbReference>
<dbReference type="KEGG" id="sapi:SAPIS_v1c01800"/>
<evidence type="ECO:0000256" key="14">
    <source>
        <dbReference type="ARBA" id="ARBA00049402"/>
    </source>
</evidence>
<evidence type="ECO:0000256" key="1">
    <source>
        <dbReference type="ARBA" id="ARBA00001946"/>
    </source>
</evidence>
<dbReference type="eggNOG" id="COG0634">
    <property type="taxonomic scope" value="Bacteria"/>
</dbReference>
<evidence type="ECO:0000256" key="10">
    <source>
        <dbReference type="ARBA" id="ARBA00022726"/>
    </source>
</evidence>
<dbReference type="EMBL" id="CP006682">
    <property type="protein sequence ID" value="AHB36026.1"/>
    <property type="molecule type" value="Genomic_DNA"/>
</dbReference>
<evidence type="ECO:0000313" key="18">
    <source>
        <dbReference type="Proteomes" id="UP000018550"/>
    </source>
</evidence>
<evidence type="ECO:0000256" key="6">
    <source>
        <dbReference type="ARBA" id="ARBA00022490"/>
    </source>
</evidence>
<keyword evidence="18" id="KW-1185">Reference proteome</keyword>
<dbReference type="GO" id="GO:0005829">
    <property type="term" value="C:cytosol"/>
    <property type="evidence" value="ECO:0007669"/>
    <property type="project" value="TreeGrafter"/>
</dbReference>
<keyword evidence="12 15" id="KW-0460">Magnesium</keyword>
<dbReference type="InterPro" id="IPR005904">
    <property type="entry name" value="Hxn_phspho_trans"/>
</dbReference>
<evidence type="ECO:0000256" key="15">
    <source>
        <dbReference type="RuleBase" id="RU364099"/>
    </source>
</evidence>
<dbReference type="HOGENOM" id="CLU_073615_0_1_14"/>
<proteinExistence type="inferred from homology"/>
<dbReference type="Gene3D" id="3.40.50.2020">
    <property type="match status" value="1"/>
</dbReference>
<evidence type="ECO:0000256" key="8">
    <source>
        <dbReference type="ARBA" id="ARBA00022679"/>
    </source>
</evidence>
<dbReference type="GO" id="GO:0004422">
    <property type="term" value="F:hypoxanthine phosphoribosyltransferase activity"/>
    <property type="evidence" value="ECO:0007669"/>
    <property type="project" value="InterPro"/>
</dbReference>
<dbReference type="GO" id="GO:0052657">
    <property type="term" value="F:guanine phosphoribosyltransferase activity"/>
    <property type="evidence" value="ECO:0007669"/>
    <property type="project" value="RHEA"/>
</dbReference>
<gene>
    <name evidence="17" type="primary">hprT1</name>
    <name evidence="17" type="ORF">SAPIS_v1c01800</name>
</gene>
<dbReference type="InterPro" id="IPR000836">
    <property type="entry name" value="PRTase_dom"/>
</dbReference>
<dbReference type="SUPFAM" id="SSF53271">
    <property type="entry name" value="PRTase-like"/>
    <property type="match status" value="1"/>
</dbReference>
<evidence type="ECO:0000256" key="5">
    <source>
        <dbReference type="ARBA" id="ARBA00008391"/>
    </source>
</evidence>
<sequence>MKHPLVKKIIFTNEQIEARTKQLGEEITNYYKNSKVKENTVILIGLLKGCVPFLSTFMKYFDFQCQSEYMAVSSYLGGTKTSGEPKINLDLNLSLKDKHVLIVEDIVDSGITLNYIKQYLSLKGAKEVKIVCLLDKPEGRKIDIKPDWFGFEVENQFLIGYGLDYQERLRNLPYVAVCDIEKLEDWKW</sequence>
<dbReference type="GO" id="GO:0032264">
    <property type="term" value="P:IMP salvage"/>
    <property type="evidence" value="ECO:0007669"/>
    <property type="project" value="UniProtKB-UniPathway"/>
</dbReference>
<dbReference type="GO" id="GO:0046100">
    <property type="term" value="P:hypoxanthine metabolic process"/>
    <property type="evidence" value="ECO:0007669"/>
    <property type="project" value="TreeGrafter"/>
</dbReference>
<feature type="domain" description="Phosphoribosyltransferase" evidence="16">
    <location>
        <begin position="21"/>
        <end position="166"/>
    </location>
</feature>
<evidence type="ECO:0000313" key="17">
    <source>
        <dbReference type="EMBL" id="AHB36026.1"/>
    </source>
</evidence>
<dbReference type="PANTHER" id="PTHR43340:SF1">
    <property type="entry name" value="HYPOXANTHINE PHOSPHORIBOSYLTRANSFERASE"/>
    <property type="match status" value="1"/>
</dbReference>
<comment type="pathway">
    <text evidence="3 15">Purine metabolism; IMP biosynthesis via salvage pathway; IMP from hypoxanthine: step 1/1.</text>
</comment>
<dbReference type="RefSeq" id="WP_023788960.1">
    <property type="nucleotide sequence ID" value="NC_022998.1"/>
</dbReference>
<dbReference type="GO" id="GO:0006166">
    <property type="term" value="P:purine ribonucleoside salvage"/>
    <property type="evidence" value="ECO:0007669"/>
    <property type="project" value="UniProtKB-KW"/>
</dbReference>
<evidence type="ECO:0000256" key="3">
    <source>
        <dbReference type="ARBA" id="ARBA00004669"/>
    </source>
</evidence>
<dbReference type="NCBIfam" id="TIGR01203">
    <property type="entry name" value="HGPRTase"/>
    <property type="match status" value="1"/>
</dbReference>
<comment type="catalytic activity">
    <reaction evidence="14">
        <text>IMP + diphosphate = hypoxanthine + 5-phospho-alpha-D-ribose 1-diphosphate</text>
        <dbReference type="Rhea" id="RHEA:17973"/>
        <dbReference type="ChEBI" id="CHEBI:17368"/>
        <dbReference type="ChEBI" id="CHEBI:33019"/>
        <dbReference type="ChEBI" id="CHEBI:58017"/>
        <dbReference type="ChEBI" id="CHEBI:58053"/>
        <dbReference type="EC" id="2.4.2.8"/>
    </reaction>
    <physiologicalReaction direction="right-to-left" evidence="14">
        <dbReference type="Rhea" id="RHEA:17975"/>
    </physiologicalReaction>
</comment>
<keyword evidence="7 15" id="KW-0328">Glycosyltransferase</keyword>
<dbReference type="GO" id="GO:0000166">
    <property type="term" value="F:nucleotide binding"/>
    <property type="evidence" value="ECO:0007669"/>
    <property type="project" value="UniProtKB-KW"/>
</dbReference>
<dbReference type="OrthoDB" id="9802824at2"/>
<dbReference type="PANTHER" id="PTHR43340">
    <property type="entry name" value="HYPOXANTHINE-GUANINE PHOSPHORIBOSYLTRANSFERASE"/>
    <property type="match status" value="1"/>
</dbReference>
<keyword evidence="11 15" id="KW-0547">Nucleotide-binding</keyword>
<organism evidence="17 18">
    <name type="scientific">Spiroplasma apis B31</name>
    <dbReference type="NCBI Taxonomy" id="1276258"/>
    <lineage>
        <taxon>Bacteria</taxon>
        <taxon>Bacillati</taxon>
        <taxon>Mycoplasmatota</taxon>
        <taxon>Mollicutes</taxon>
        <taxon>Entomoplasmatales</taxon>
        <taxon>Spiroplasmataceae</taxon>
        <taxon>Spiroplasma</taxon>
    </lineage>
</organism>
<protein>
    <recommendedName>
        <fullName evidence="15">Hypoxanthine phosphoribosyltransferase</fullName>
        <ecNumber evidence="15">2.4.2.8</ecNumber>
    </recommendedName>
</protein>
<dbReference type="Pfam" id="PF00156">
    <property type="entry name" value="Pribosyltran"/>
    <property type="match status" value="1"/>
</dbReference>
<evidence type="ECO:0000256" key="4">
    <source>
        <dbReference type="ARBA" id="ARBA00004676"/>
    </source>
</evidence>
<evidence type="ECO:0000256" key="11">
    <source>
        <dbReference type="ARBA" id="ARBA00022741"/>
    </source>
</evidence>
<name>V5RIW6_SPIAP</name>
<keyword evidence="6 15" id="KW-0963">Cytoplasm</keyword>
<keyword evidence="9 15" id="KW-0479">Metal-binding</keyword>
<dbReference type="CDD" id="cd06223">
    <property type="entry name" value="PRTases_typeI"/>
    <property type="match status" value="1"/>
</dbReference>
<evidence type="ECO:0000256" key="12">
    <source>
        <dbReference type="ARBA" id="ARBA00022842"/>
    </source>
</evidence>
<dbReference type="AlphaFoldDB" id="V5RIW6"/>
<keyword evidence="10 15" id="KW-0660">Purine salvage</keyword>
<dbReference type="GO" id="GO:0000287">
    <property type="term" value="F:magnesium ion binding"/>
    <property type="evidence" value="ECO:0007669"/>
    <property type="project" value="TreeGrafter"/>
</dbReference>
<accession>V5RIW6</accession>
<dbReference type="GO" id="GO:0032263">
    <property type="term" value="P:GMP salvage"/>
    <property type="evidence" value="ECO:0007669"/>
    <property type="project" value="TreeGrafter"/>
</dbReference>
<dbReference type="Proteomes" id="UP000018550">
    <property type="component" value="Chromosome"/>
</dbReference>
<evidence type="ECO:0000256" key="13">
    <source>
        <dbReference type="ARBA" id="ARBA00048811"/>
    </source>
</evidence>
<comment type="catalytic activity">
    <reaction evidence="13">
        <text>GMP + diphosphate = guanine + 5-phospho-alpha-D-ribose 1-diphosphate</text>
        <dbReference type="Rhea" id="RHEA:25424"/>
        <dbReference type="ChEBI" id="CHEBI:16235"/>
        <dbReference type="ChEBI" id="CHEBI:33019"/>
        <dbReference type="ChEBI" id="CHEBI:58017"/>
        <dbReference type="ChEBI" id="CHEBI:58115"/>
        <dbReference type="EC" id="2.4.2.8"/>
    </reaction>
    <physiologicalReaction direction="right-to-left" evidence="13">
        <dbReference type="Rhea" id="RHEA:25426"/>
    </physiologicalReaction>
</comment>